<evidence type="ECO:0000313" key="2">
    <source>
        <dbReference type="EMBL" id="MDO3693883.1"/>
    </source>
</evidence>
<evidence type="ECO:0000256" key="1">
    <source>
        <dbReference type="SAM" id="SignalP"/>
    </source>
</evidence>
<feature type="signal peptide" evidence="1">
    <location>
        <begin position="1"/>
        <end position="22"/>
    </location>
</feature>
<dbReference type="InterPro" id="IPR025566">
    <property type="entry name" value="DUF4331"/>
</dbReference>
<dbReference type="Proteomes" id="UP001168642">
    <property type="component" value="Unassembled WGS sequence"/>
</dbReference>
<reference evidence="2" key="1">
    <citation type="submission" date="2023-07" db="EMBL/GenBank/DDBJ databases">
        <title>Wenyingzhuangia sp. chi5 genome sequencing and assembly.</title>
        <authorList>
            <person name="Park S."/>
        </authorList>
    </citation>
    <scope>NUCLEOTIDE SEQUENCE</scope>
    <source>
        <strain evidence="2">Chi5</strain>
    </source>
</reference>
<dbReference type="EMBL" id="JAUMIT010000001">
    <property type="protein sequence ID" value="MDO3693883.1"/>
    <property type="molecule type" value="Genomic_DNA"/>
</dbReference>
<proteinExistence type="predicted"/>
<keyword evidence="3" id="KW-1185">Reference proteome</keyword>
<dbReference type="RefSeq" id="WP_302883131.1">
    <property type="nucleotide sequence ID" value="NZ_JAUMIT010000001.1"/>
</dbReference>
<dbReference type="Pfam" id="PF14224">
    <property type="entry name" value="DUF4331"/>
    <property type="match status" value="2"/>
</dbReference>
<gene>
    <name evidence="2" type="ORF">QVZ41_03345</name>
</gene>
<organism evidence="2 3">
    <name type="scientific">Wenyingzhuangia gilva</name>
    <dbReference type="NCBI Taxonomy" id="3057677"/>
    <lineage>
        <taxon>Bacteria</taxon>
        <taxon>Pseudomonadati</taxon>
        <taxon>Bacteroidota</taxon>
        <taxon>Flavobacteriia</taxon>
        <taxon>Flavobacteriales</taxon>
        <taxon>Flavobacteriaceae</taxon>
        <taxon>Wenyingzhuangia</taxon>
    </lineage>
</organism>
<feature type="chain" id="PRO_5047021098" evidence="1">
    <location>
        <begin position="23"/>
        <end position="223"/>
    </location>
</feature>
<sequence>MKTRKILLGLASIALVSGAIIAADHIDAPAVKGGTSDITDFYAFQGANTNNLVFVANVQGLITPANSASAKFDKNVMVEFNIDTDGDNVEDYVIQAIPGTDDKMYVYGPAVPNETGKNSTLLSDNYKSSVAITPYKTDAITATTNASSVSGVKAFAGLRDDPFFMDFAQYSAIVGGTAPEGFNNPGTDTFAGTNVLSVVVEVPKSMIGGTGTINTWVTTKRKQ</sequence>
<name>A0ABT8VPI0_9FLAO</name>
<protein>
    <submittedName>
        <fullName evidence="2">DUF4331 family protein</fullName>
    </submittedName>
</protein>
<accession>A0ABT8VPI0</accession>
<evidence type="ECO:0000313" key="3">
    <source>
        <dbReference type="Proteomes" id="UP001168642"/>
    </source>
</evidence>
<comment type="caution">
    <text evidence="2">The sequence shown here is derived from an EMBL/GenBank/DDBJ whole genome shotgun (WGS) entry which is preliminary data.</text>
</comment>
<keyword evidence="1" id="KW-0732">Signal</keyword>